<evidence type="ECO:0000313" key="2">
    <source>
        <dbReference type="Proteomes" id="UP000309997"/>
    </source>
</evidence>
<accession>A0ACC4B6T6</accession>
<proteinExistence type="predicted"/>
<protein>
    <submittedName>
        <fullName evidence="1">Uncharacterized protein</fullName>
    </submittedName>
</protein>
<gene>
    <name evidence="1" type="ORF">D5086_024370</name>
</gene>
<dbReference type="Proteomes" id="UP000309997">
    <property type="component" value="Unassembled WGS sequence"/>
</dbReference>
<keyword evidence="2" id="KW-1185">Reference proteome</keyword>
<organism evidence="1 2">
    <name type="scientific">Populus alba</name>
    <name type="common">White poplar</name>
    <dbReference type="NCBI Taxonomy" id="43335"/>
    <lineage>
        <taxon>Eukaryota</taxon>
        <taxon>Viridiplantae</taxon>
        <taxon>Streptophyta</taxon>
        <taxon>Embryophyta</taxon>
        <taxon>Tracheophyta</taxon>
        <taxon>Spermatophyta</taxon>
        <taxon>Magnoliopsida</taxon>
        <taxon>eudicotyledons</taxon>
        <taxon>Gunneridae</taxon>
        <taxon>Pentapetalae</taxon>
        <taxon>rosids</taxon>
        <taxon>fabids</taxon>
        <taxon>Malpighiales</taxon>
        <taxon>Salicaceae</taxon>
        <taxon>Saliceae</taxon>
        <taxon>Populus</taxon>
    </lineage>
</organism>
<sequence>MLFSFRSSSHRLHSSRAHLSRCSMMDSSELRKWLLIQLVSGISMFHDQWSWKTTIVEPHTSQFIRRQSPTCDYKLMLGKAGPVTGVDSGIGRSAHATSLHQRPLLSSECEWRIHIF</sequence>
<comment type="caution">
    <text evidence="1">The sequence shown here is derived from an EMBL/GenBank/DDBJ whole genome shotgun (WGS) entry which is preliminary data.</text>
</comment>
<reference evidence="1 2" key="1">
    <citation type="journal article" date="2024" name="Plant Biotechnol. J.">
        <title>Genome and CRISPR/Cas9 system of a widespread forest tree (Populus alba) in the world.</title>
        <authorList>
            <person name="Liu Y.J."/>
            <person name="Jiang P.F."/>
            <person name="Han X.M."/>
            <person name="Li X.Y."/>
            <person name="Wang H.M."/>
            <person name="Wang Y.J."/>
            <person name="Wang X.X."/>
            <person name="Zeng Q.Y."/>
        </authorList>
    </citation>
    <scope>NUCLEOTIDE SEQUENCE [LARGE SCALE GENOMIC DNA]</scope>
    <source>
        <strain evidence="2">cv. PAL-ZL1</strain>
    </source>
</reference>
<name>A0ACC4B6T6_POPAL</name>
<evidence type="ECO:0000313" key="1">
    <source>
        <dbReference type="EMBL" id="KAL3573757.1"/>
    </source>
</evidence>
<dbReference type="EMBL" id="RCHU02000013">
    <property type="protein sequence ID" value="KAL3573757.1"/>
    <property type="molecule type" value="Genomic_DNA"/>
</dbReference>